<dbReference type="InterPro" id="IPR035979">
    <property type="entry name" value="RBD_domain_sf"/>
</dbReference>
<feature type="region of interest" description="Disordered" evidence="3">
    <location>
        <begin position="62"/>
        <end position="84"/>
    </location>
</feature>
<dbReference type="InterPro" id="IPR000504">
    <property type="entry name" value="RRM_dom"/>
</dbReference>
<evidence type="ECO:0000313" key="6">
    <source>
        <dbReference type="Proteomes" id="UP001105220"/>
    </source>
</evidence>
<protein>
    <submittedName>
        <fullName evidence="5">RRM domain-containing protein</fullName>
    </submittedName>
</protein>
<sequence>MERKATLTQVYVGNLAPNVNHQLLRRYLSKAGTVISAKIARNAMTGESLLYGSAVFATTRDVPSKKKKHVRGARSDDPRPSQAVVPKLNVTTRQQAGRFGRKASKAPGIEDNDAVFKIFGNLVLNDDVFQ</sequence>
<organism evidence="5 6">
    <name type="scientific">Anopheles coluzzii</name>
    <name type="common">African malaria mosquito</name>
    <dbReference type="NCBI Taxonomy" id="1518534"/>
    <lineage>
        <taxon>Eukaryota</taxon>
        <taxon>Metazoa</taxon>
        <taxon>Ecdysozoa</taxon>
        <taxon>Arthropoda</taxon>
        <taxon>Hexapoda</taxon>
        <taxon>Insecta</taxon>
        <taxon>Pterygota</taxon>
        <taxon>Neoptera</taxon>
        <taxon>Endopterygota</taxon>
        <taxon>Diptera</taxon>
        <taxon>Nematocera</taxon>
        <taxon>Culicoidea</taxon>
        <taxon>Culicidae</taxon>
        <taxon>Anophelinae</taxon>
        <taxon>Anopheles</taxon>
    </lineage>
</organism>
<proteinExistence type="predicted"/>
<dbReference type="VEuPathDB" id="VectorBase:ACON012535"/>
<dbReference type="Proteomes" id="UP001105220">
    <property type="component" value="Unplaced"/>
</dbReference>
<evidence type="ECO:0000256" key="1">
    <source>
        <dbReference type="ARBA" id="ARBA00022884"/>
    </source>
</evidence>
<feature type="domain" description="RRM" evidence="4">
    <location>
        <begin position="8"/>
        <end position="75"/>
    </location>
</feature>
<dbReference type="GO" id="GO:0003723">
    <property type="term" value="F:RNA binding"/>
    <property type="evidence" value="ECO:0007669"/>
    <property type="project" value="UniProtKB-UniRule"/>
</dbReference>
<evidence type="ECO:0000256" key="3">
    <source>
        <dbReference type="SAM" id="MobiDB-lite"/>
    </source>
</evidence>
<dbReference type="InterPro" id="IPR012677">
    <property type="entry name" value="Nucleotide-bd_a/b_plait_sf"/>
</dbReference>
<dbReference type="EnsemblMetazoa" id="ACON012535-RA">
    <property type="protein sequence ID" value="ACON012535-PA"/>
    <property type="gene ID" value="ACON012535"/>
</dbReference>
<dbReference type="Pfam" id="PF00076">
    <property type="entry name" value="RRM_1"/>
    <property type="match status" value="1"/>
</dbReference>
<keyword evidence="1 2" id="KW-0694">RNA-binding</keyword>
<keyword evidence="6" id="KW-1185">Reference proteome</keyword>
<dbReference type="AlphaFoldDB" id="A0A6E8W8E9"/>
<evidence type="ECO:0000256" key="2">
    <source>
        <dbReference type="PROSITE-ProRule" id="PRU00176"/>
    </source>
</evidence>
<reference key="1">
    <citation type="journal article" date="2019" name="Genes (Basel)">
        <title>A High-Quality De novo Genome Assembly from a Single Mosquito Using PacBio Sequencing.</title>
        <authorList>
            <person name="Kingan S.B."/>
            <person name="Heaton H."/>
            <person name="Cudini J."/>
            <person name="Lambert C.C."/>
            <person name="Baybayan P."/>
            <person name="Galvin B.D."/>
            <person name="Durbin R."/>
            <person name="Korlach J."/>
            <person name="Lawniczak M.K.N."/>
        </authorList>
    </citation>
    <scope>NUCLEOTIDE SEQUENCE [LARGE SCALE GENOMIC DNA]</scope>
    <source>
        <strain>Mali-NIH</strain>
    </source>
</reference>
<dbReference type="PROSITE" id="PS50102">
    <property type="entry name" value="RRM"/>
    <property type="match status" value="1"/>
</dbReference>
<name>A0A6E8W8E9_ANOCL</name>
<reference evidence="5" key="2">
    <citation type="submission" date="2020-05" db="UniProtKB">
        <authorList>
            <consortium name="EnsemblMetazoa"/>
        </authorList>
    </citation>
    <scope>IDENTIFICATION</scope>
    <source>
        <strain evidence="5">Ngousso</strain>
    </source>
</reference>
<accession>A0A6E8W8E9</accession>
<dbReference type="SUPFAM" id="SSF54928">
    <property type="entry name" value="RNA-binding domain, RBD"/>
    <property type="match status" value="1"/>
</dbReference>
<evidence type="ECO:0000313" key="5">
    <source>
        <dbReference type="EnsemblMetazoa" id="ACON012535-PA"/>
    </source>
</evidence>
<evidence type="ECO:0000259" key="4">
    <source>
        <dbReference type="PROSITE" id="PS50102"/>
    </source>
</evidence>
<dbReference type="Gene3D" id="3.30.70.330">
    <property type="match status" value="1"/>
</dbReference>